<evidence type="ECO:0000256" key="1">
    <source>
        <dbReference type="ARBA" id="ARBA00004304"/>
    </source>
</evidence>
<dbReference type="PANTHER" id="PTHR39937:SF1">
    <property type="entry name" value="ATP SYNTHASE PROTEIN 8"/>
    <property type="match status" value="1"/>
</dbReference>
<dbReference type="GO" id="GO:0045259">
    <property type="term" value="C:proton-transporting ATP synthase complex"/>
    <property type="evidence" value="ECO:0007669"/>
    <property type="project" value="UniProtKB-KW"/>
</dbReference>
<evidence type="ECO:0000256" key="3">
    <source>
        <dbReference type="ARBA" id="ARBA00022448"/>
    </source>
</evidence>
<keyword evidence="3 12" id="KW-0813">Transport</keyword>
<proteinExistence type="inferred from homology"/>
<dbReference type="RefSeq" id="YP_009382744.1">
    <property type="nucleotide sequence ID" value="NC_034983.1"/>
</dbReference>
<comment type="subcellular location">
    <subcellularLocation>
        <location evidence="1 12">Mitochondrion membrane</location>
        <topology evidence="1 12">Single-pass membrane protein</topology>
    </subcellularLocation>
</comment>
<keyword evidence="9 12" id="KW-0496">Mitochondrion</keyword>
<dbReference type="EMBL" id="KU680791">
    <property type="protein sequence ID" value="AOR39628.1"/>
    <property type="molecule type" value="Genomic_DNA"/>
</dbReference>
<dbReference type="CTD" id="4509"/>
<evidence type="ECO:0000256" key="11">
    <source>
        <dbReference type="ARBA" id="ARBA00023310"/>
    </source>
</evidence>
<keyword evidence="8 12" id="KW-0406">Ion transport</keyword>
<feature type="transmembrane region" description="Helical" evidence="13">
    <location>
        <begin position="6"/>
        <end position="24"/>
    </location>
</feature>
<evidence type="ECO:0000313" key="14">
    <source>
        <dbReference type="EMBL" id="AOR39628.1"/>
    </source>
</evidence>
<keyword evidence="10 13" id="KW-0472">Membrane</keyword>
<evidence type="ECO:0000256" key="7">
    <source>
        <dbReference type="ARBA" id="ARBA00022989"/>
    </source>
</evidence>
<dbReference type="GO" id="GO:0015986">
    <property type="term" value="P:proton motive force-driven ATP synthesis"/>
    <property type="evidence" value="ECO:0007669"/>
    <property type="project" value="InterPro"/>
</dbReference>
<evidence type="ECO:0000256" key="13">
    <source>
        <dbReference type="SAM" id="Phobius"/>
    </source>
</evidence>
<gene>
    <name evidence="14" type="primary">ATP8</name>
</gene>
<evidence type="ECO:0000256" key="2">
    <source>
        <dbReference type="ARBA" id="ARBA00008892"/>
    </source>
</evidence>
<dbReference type="PANTHER" id="PTHR39937">
    <property type="entry name" value="ATP SYNTHASE PROTEIN 8"/>
    <property type="match status" value="1"/>
</dbReference>
<keyword evidence="7 13" id="KW-1133">Transmembrane helix</keyword>
<keyword evidence="5 12" id="KW-0812">Transmembrane</keyword>
<dbReference type="GeneID" id="33126195"/>
<accession>A0A1X9IEH4</accession>
<evidence type="ECO:0000256" key="9">
    <source>
        <dbReference type="ARBA" id="ARBA00023128"/>
    </source>
</evidence>
<geneLocation type="mitochondrion" evidence="14"/>
<evidence type="ECO:0000256" key="4">
    <source>
        <dbReference type="ARBA" id="ARBA00022547"/>
    </source>
</evidence>
<dbReference type="Pfam" id="PF00895">
    <property type="entry name" value="ATP-synt_8"/>
    <property type="match status" value="1"/>
</dbReference>
<evidence type="ECO:0000256" key="6">
    <source>
        <dbReference type="ARBA" id="ARBA00022781"/>
    </source>
</evidence>
<keyword evidence="6 12" id="KW-0375">Hydrogen ion transport</keyword>
<evidence type="ECO:0000256" key="12">
    <source>
        <dbReference type="RuleBase" id="RU003661"/>
    </source>
</evidence>
<name>A0A1X9IEH4_9NEOB</name>
<protein>
    <recommendedName>
        <fullName evidence="12">ATP synthase complex subunit 8</fullName>
    </recommendedName>
</protein>
<dbReference type="InterPro" id="IPR050635">
    <property type="entry name" value="ATPase_protein_8"/>
</dbReference>
<evidence type="ECO:0000256" key="8">
    <source>
        <dbReference type="ARBA" id="ARBA00023065"/>
    </source>
</evidence>
<dbReference type="GO" id="GO:0031966">
    <property type="term" value="C:mitochondrial membrane"/>
    <property type="evidence" value="ECO:0007669"/>
    <property type="project" value="UniProtKB-SubCell"/>
</dbReference>
<dbReference type="InterPro" id="IPR001421">
    <property type="entry name" value="ATP8_metazoa"/>
</dbReference>
<keyword evidence="4 12" id="KW-0138">CF(0)</keyword>
<dbReference type="AlphaFoldDB" id="A0A1X9IEH4"/>
<keyword evidence="11" id="KW-0066">ATP synthesis</keyword>
<comment type="similarity">
    <text evidence="2 12">Belongs to the ATPase protein 8 family.</text>
</comment>
<evidence type="ECO:0000256" key="5">
    <source>
        <dbReference type="ARBA" id="ARBA00022692"/>
    </source>
</evidence>
<sequence>MPQLDPVPWFCYLILTWLIFTLLAPQKILAYTNLNKPNAKKTKTLSAQTWPWTWQ</sequence>
<organism evidence="14">
    <name type="scientific">Odorrana wuchuanensis</name>
    <name type="common">Wuchuan odorous frog</name>
    <dbReference type="NCBI Taxonomy" id="1394135"/>
    <lineage>
        <taxon>Eukaryota</taxon>
        <taxon>Metazoa</taxon>
        <taxon>Chordata</taxon>
        <taxon>Craniata</taxon>
        <taxon>Vertebrata</taxon>
        <taxon>Euteleostomi</taxon>
        <taxon>Amphibia</taxon>
        <taxon>Batrachia</taxon>
        <taxon>Anura</taxon>
        <taxon>Neobatrachia</taxon>
        <taxon>Ranoidea</taxon>
        <taxon>Ranidae</taxon>
        <taxon>Odorrana</taxon>
    </lineage>
</organism>
<evidence type="ECO:0000256" key="10">
    <source>
        <dbReference type="ARBA" id="ARBA00023136"/>
    </source>
</evidence>
<dbReference type="GO" id="GO:0015078">
    <property type="term" value="F:proton transmembrane transporter activity"/>
    <property type="evidence" value="ECO:0007669"/>
    <property type="project" value="InterPro"/>
</dbReference>
<reference evidence="14" key="1">
    <citation type="submission" date="2016-02" db="EMBL/GenBank/DDBJ databases">
        <title>Complete mitochondrial genome of the Wuchuan odorous frog Odorrana wuchuanensis (Anura: Ranidae).</title>
        <authorList>
            <person name="Huang Y."/>
            <person name="Lin Y."/>
            <person name="Bao X."/>
        </authorList>
    </citation>
    <scope>NUCLEOTIDE SEQUENCE</scope>
</reference>